<reference evidence="12" key="1">
    <citation type="submission" date="2024-07" db="EMBL/GenBank/DDBJ databases">
        <title>Complete genome sequence of Verrucomicrobiaceae bacterium NT6N.</title>
        <authorList>
            <person name="Huang C."/>
            <person name="Takami H."/>
            <person name="Hamasaki K."/>
        </authorList>
    </citation>
    <scope>NUCLEOTIDE SEQUENCE</scope>
    <source>
        <strain evidence="12">NT6N</strain>
    </source>
</reference>
<proteinExistence type="inferred from homology"/>
<dbReference type="Pfam" id="PF01966">
    <property type="entry name" value="HD"/>
    <property type="match status" value="1"/>
</dbReference>
<dbReference type="PANTHER" id="PTHR46173:SF1">
    <property type="entry name" value="CCA TRNA NUCLEOTIDYLTRANSFERASE 1, MITOCHONDRIAL"/>
    <property type="match status" value="1"/>
</dbReference>
<dbReference type="EMBL" id="AP026866">
    <property type="protein sequence ID" value="BDS08212.1"/>
    <property type="molecule type" value="Genomic_DNA"/>
</dbReference>
<dbReference type="PANTHER" id="PTHR46173">
    <property type="entry name" value="CCA TRNA NUCLEOTIDYLTRANSFERASE 1, MITOCHONDRIAL"/>
    <property type="match status" value="1"/>
</dbReference>
<dbReference type="InterPro" id="IPR003607">
    <property type="entry name" value="HD/PDEase_dom"/>
</dbReference>
<dbReference type="GO" id="GO:0046872">
    <property type="term" value="F:metal ion binding"/>
    <property type="evidence" value="ECO:0007669"/>
    <property type="project" value="UniProtKB-KW"/>
</dbReference>
<evidence type="ECO:0000256" key="8">
    <source>
        <dbReference type="RuleBase" id="RU003953"/>
    </source>
</evidence>
<dbReference type="InterPro" id="IPR050264">
    <property type="entry name" value="Bact_CCA-adding_enz_type3_sf"/>
</dbReference>
<dbReference type="Gene3D" id="1.10.3090.10">
    <property type="entry name" value="cca-adding enzyme, domain 2"/>
    <property type="match status" value="1"/>
</dbReference>
<comment type="similarity">
    <text evidence="8">Belongs to the tRNA nucleotidyltransferase/poly(A) polymerase family.</text>
</comment>
<dbReference type="SUPFAM" id="SSF81891">
    <property type="entry name" value="Poly A polymerase C-terminal region-like"/>
    <property type="match status" value="1"/>
</dbReference>
<keyword evidence="6" id="KW-0547">Nucleotide-binding</keyword>
<dbReference type="GO" id="GO:0016779">
    <property type="term" value="F:nucleotidyltransferase activity"/>
    <property type="evidence" value="ECO:0007669"/>
    <property type="project" value="UniProtKB-KW"/>
</dbReference>
<dbReference type="AlphaFoldDB" id="A0AAT9FPY6"/>
<evidence type="ECO:0000256" key="4">
    <source>
        <dbReference type="ARBA" id="ARBA00022695"/>
    </source>
</evidence>
<dbReference type="InterPro" id="IPR032828">
    <property type="entry name" value="PolyA_RNA-bd"/>
</dbReference>
<name>A0AAT9FPY6_9BACT</name>
<dbReference type="GO" id="GO:0008033">
    <property type="term" value="P:tRNA processing"/>
    <property type="evidence" value="ECO:0007669"/>
    <property type="project" value="UniProtKB-KW"/>
</dbReference>
<evidence type="ECO:0000256" key="1">
    <source>
        <dbReference type="ARBA" id="ARBA00001946"/>
    </source>
</evidence>
<keyword evidence="5" id="KW-0479">Metal-binding</keyword>
<feature type="domain" description="Poly A polymerase head" evidence="9">
    <location>
        <begin position="22"/>
        <end position="142"/>
    </location>
</feature>
<protein>
    <submittedName>
        <fullName evidence="12">Polynucleotide adenylyltransferase</fullName>
    </submittedName>
</protein>
<accession>A0AAT9FPY6</accession>
<dbReference type="Pfam" id="PF12627">
    <property type="entry name" value="PolyA_pol_RNAbd"/>
    <property type="match status" value="1"/>
</dbReference>
<evidence type="ECO:0000313" key="12">
    <source>
        <dbReference type="EMBL" id="BDS08212.1"/>
    </source>
</evidence>
<keyword evidence="7" id="KW-0460">Magnesium</keyword>
<dbReference type="PROSITE" id="PS51257">
    <property type="entry name" value="PROKAR_LIPOPROTEIN"/>
    <property type="match status" value="1"/>
</dbReference>
<dbReference type="KEGG" id="osu:NT6N_32520"/>
<dbReference type="GO" id="GO:0000049">
    <property type="term" value="F:tRNA binding"/>
    <property type="evidence" value="ECO:0007669"/>
    <property type="project" value="TreeGrafter"/>
</dbReference>
<gene>
    <name evidence="12" type="ORF">NT6N_32520</name>
</gene>
<feature type="domain" description="tRNA nucleotidyltransferase/poly(A) polymerase RNA and SrmB- binding" evidence="11">
    <location>
        <begin position="169"/>
        <end position="228"/>
    </location>
</feature>
<keyword evidence="3" id="KW-0819">tRNA processing</keyword>
<evidence type="ECO:0000256" key="3">
    <source>
        <dbReference type="ARBA" id="ARBA00022694"/>
    </source>
</evidence>
<keyword evidence="8" id="KW-0694">RNA-binding</keyword>
<dbReference type="CDD" id="cd00077">
    <property type="entry name" value="HDc"/>
    <property type="match status" value="1"/>
</dbReference>
<dbReference type="Gene3D" id="3.30.460.10">
    <property type="entry name" value="Beta Polymerase, domain 2"/>
    <property type="match status" value="1"/>
</dbReference>
<evidence type="ECO:0000256" key="7">
    <source>
        <dbReference type="ARBA" id="ARBA00022842"/>
    </source>
</evidence>
<dbReference type="InterPro" id="IPR043519">
    <property type="entry name" value="NT_sf"/>
</dbReference>
<sequence>MSDLKTTAVATAQRLIDAGHTTYFAGGCVRDALLGKEPKDYDIATSATPDEVQALFPKSDAIGAHFGVILVKENKTPFEIATFRHDGSYKDGRHPESVTFSTPEEDAQRRDFTVNGLFQHPTTGEIIDYVGGMADLETKTLRAIGTPADRFQEDALRLMRAVRFATLLDFEIDPKTWTAINENANLLSQISAERVRDEFTRTLVAPGRARGFDLLTESGLMRHIVHEVYDLIGCEQPPQWHPEGDVYTHTRIMLDMLEGEVSTELALAVLLHDIAKPPTYTYDESEDRIRFNGHDRVGAEMAEVILRRLRYSNSAIEDVCAMVKNHMNFMNVMNMRTAKVKRFMSRPTFEQEMELHRVDCASSNGLTENYDFLREKEKEFAAQPLIPEPLVTGRDLIDLGLKPGPEFKRILTDIQTEQLEGRLDDRDAALRHVKVLLGI</sequence>
<evidence type="ECO:0000259" key="10">
    <source>
        <dbReference type="Pfam" id="PF01966"/>
    </source>
</evidence>
<keyword evidence="4 12" id="KW-0548">Nucleotidyltransferase</keyword>
<dbReference type="SUPFAM" id="SSF81301">
    <property type="entry name" value="Nucleotidyltransferase"/>
    <property type="match status" value="1"/>
</dbReference>
<evidence type="ECO:0000256" key="2">
    <source>
        <dbReference type="ARBA" id="ARBA00022679"/>
    </source>
</evidence>
<dbReference type="InterPro" id="IPR002646">
    <property type="entry name" value="PolA_pol_head_dom"/>
</dbReference>
<dbReference type="GO" id="GO:0000166">
    <property type="term" value="F:nucleotide binding"/>
    <property type="evidence" value="ECO:0007669"/>
    <property type="project" value="UniProtKB-KW"/>
</dbReference>
<dbReference type="InterPro" id="IPR006675">
    <property type="entry name" value="HDIG_dom"/>
</dbReference>
<evidence type="ECO:0000259" key="9">
    <source>
        <dbReference type="Pfam" id="PF01743"/>
    </source>
</evidence>
<comment type="cofactor">
    <cofactor evidence="1">
        <name>Mg(2+)</name>
        <dbReference type="ChEBI" id="CHEBI:18420"/>
    </cofactor>
</comment>
<dbReference type="CDD" id="cd05398">
    <property type="entry name" value="NT_ClassII-CCAase"/>
    <property type="match status" value="1"/>
</dbReference>
<evidence type="ECO:0000259" key="11">
    <source>
        <dbReference type="Pfam" id="PF12627"/>
    </source>
</evidence>
<dbReference type="Pfam" id="PF01743">
    <property type="entry name" value="PolyA_pol"/>
    <property type="match status" value="1"/>
</dbReference>
<dbReference type="InterPro" id="IPR006674">
    <property type="entry name" value="HD_domain"/>
</dbReference>
<evidence type="ECO:0000256" key="6">
    <source>
        <dbReference type="ARBA" id="ARBA00022741"/>
    </source>
</evidence>
<organism evidence="12">
    <name type="scientific">Oceaniferula spumae</name>
    <dbReference type="NCBI Taxonomy" id="2979115"/>
    <lineage>
        <taxon>Bacteria</taxon>
        <taxon>Pseudomonadati</taxon>
        <taxon>Verrucomicrobiota</taxon>
        <taxon>Verrucomicrobiia</taxon>
        <taxon>Verrucomicrobiales</taxon>
        <taxon>Verrucomicrobiaceae</taxon>
        <taxon>Oceaniferula</taxon>
    </lineage>
</organism>
<feature type="domain" description="HD" evidence="10">
    <location>
        <begin position="248"/>
        <end position="333"/>
    </location>
</feature>
<keyword evidence="2 8" id="KW-0808">Transferase</keyword>
<evidence type="ECO:0000256" key="5">
    <source>
        <dbReference type="ARBA" id="ARBA00022723"/>
    </source>
</evidence>
<dbReference type="NCBIfam" id="TIGR00277">
    <property type="entry name" value="HDIG"/>
    <property type="match status" value="1"/>
</dbReference>